<dbReference type="EMBL" id="BKCJ011781843">
    <property type="protein sequence ID" value="GFD52402.1"/>
    <property type="molecule type" value="Genomic_DNA"/>
</dbReference>
<protein>
    <submittedName>
        <fullName evidence="1">Uncharacterized protein</fullName>
    </submittedName>
</protein>
<proteinExistence type="predicted"/>
<name>A0A699WX98_TANCI</name>
<organism evidence="1">
    <name type="scientific">Tanacetum cinerariifolium</name>
    <name type="common">Dalmatian daisy</name>
    <name type="synonym">Chrysanthemum cinerariifolium</name>
    <dbReference type="NCBI Taxonomy" id="118510"/>
    <lineage>
        <taxon>Eukaryota</taxon>
        <taxon>Viridiplantae</taxon>
        <taxon>Streptophyta</taxon>
        <taxon>Embryophyta</taxon>
        <taxon>Tracheophyta</taxon>
        <taxon>Spermatophyta</taxon>
        <taxon>Magnoliopsida</taxon>
        <taxon>eudicotyledons</taxon>
        <taxon>Gunneridae</taxon>
        <taxon>Pentapetalae</taxon>
        <taxon>asterids</taxon>
        <taxon>campanulids</taxon>
        <taxon>Asterales</taxon>
        <taxon>Asteraceae</taxon>
        <taxon>Asteroideae</taxon>
        <taxon>Anthemideae</taxon>
        <taxon>Anthemidinae</taxon>
        <taxon>Tanacetum</taxon>
    </lineage>
</organism>
<sequence length="99" mass="11754">MTHRLRCRRNLRRLPQVLLLIVPTAQKDLSPWTGQAGETWLLQDLWELLEVTTVANARVQIHHRQMTHRLRCRRNLRRLPQDCAWRNVSLKHPATGRGH</sequence>
<accession>A0A699WX98</accession>
<comment type="caution">
    <text evidence="1">The sequence shown here is derived from an EMBL/GenBank/DDBJ whole genome shotgun (WGS) entry which is preliminary data.</text>
</comment>
<evidence type="ECO:0000313" key="1">
    <source>
        <dbReference type="EMBL" id="GFD52402.1"/>
    </source>
</evidence>
<dbReference type="AlphaFoldDB" id="A0A699WX98"/>
<gene>
    <name evidence="1" type="ORF">Tci_924371</name>
</gene>
<reference evidence="1" key="1">
    <citation type="journal article" date="2019" name="Sci. Rep.">
        <title>Draft genome of Tanacetum cinerariifolium, the natural source of mosquito coil.</title>
        <authorList>
            <person name="Yamashiro T."/>
            <person name="Shiraishi A."/>
            <person name="Satake H."/>
            <person name="Nakayama K."/>
        </authorList>
    </citation>
    <scope>NUCLEOTIDE SEQUENCE</scope>
</reference>